<dbReference type="InterPro" id="IPR050726">
    <property type="entry name" value="mGluR"/>
</dbReference>
<evidence type="ECO:0000256" key="4">
    <source>
        <dbReference type="ARBA" id="ARBA00023136"/>
    </source>
</evidence>
<evidence type="ECO:0000256" key="2">
    <source>
        <dbReference type="ARBA" id="ARBA00022692"/>
    </source>
</evidence>
<dbReference type="InterPro" id="IPR028082">
    <property type="entry name" value="Peripla_BP_I"/>
</dbReference>
<dbReference type="Proteomes" id="UP000054495">
    <property type="component" value="Unassembled WGS sequence"/>
</dbReference>
<feature type="signal peptide" evidence="6">
    <location>
        <begin position="1"/>
        <end position="18"/>
    </location>
</feature>
<evidence type="ECO:0000259" key="7">
    <source>
        <dbReference type="Pfam" id="PF01094"/>
    </source>
</evidence>
<keyword evidence="2" id="KW-0812">Transmembrane</keyword>
<dbReference type="AlphaFoldDB" id="A0A0D6L5Z3"/>
<dbReference type="EMBL" id="KE125949">
    <property type="protein sequence ID" value="EPB66729.1"/>
    <property type="molecule type" value="Genomic_DNA"/>
</dbReference>
<dbReference type="PANTHER" id="PTHR24060">
    <property type="entry name" value="METABOTROPIC GLUTAMATE RECEPTOR"/>
    <property type="match status" value="1"/>
</dbReference>
<evidence type="ECO:0000313" key="8">
    <source>
        <dbReference type="EMBL" id="EPB66729.1"/>
    </source>
</evidence>
<feature type="domain" description="Receptor ligand binding region" evidence="7">
    <location>
        <begin position="64"/>
        <end position="178"/>
    </location>
</feature>
<keyword evidence="6" id="KW-0732">Signal</keyword>
<dbReference type="Gene3D" id="3.40.50.2300">
    <property type="match status" value="2"/>
</dbReference>
<feature type="chain" id="PRO_5002306735" evidence="6">
    <location>
        <begin position="19"/>
        <end position="227"/>
    </location>
</feature>
<evidence type="ECO:0000313" key="9">
    <source>
        <dbReference type="Proteomes" id="UP000054495"/>
    </source>
</evidence>
<dbReference type="SUPFAM" id="SSF53822">
    <property type="entry name" value="Periplasmic binding protein-like I"/>
    <property type="match status" value="1"/>
</dbReference>
<dbReference type="InterPro" id="IPR001828">
    <property type="entry name" value="ANF_lig-bd_rcpt"/>
</dbReference>
<evidence type="ECO:0000256" key="1">
    <source>
        <dbReference type="ARBA" id="ARBA00004370"/>
    </source>
</evidence>
<evidence type="ECO:0000256" key="5">
    <source>
        <dbReference type="ARBA" id="ARBA00023180"/>
    </source>
</evidence>
<accession>A0A0D6L5Z3</accession>
<gene>
    <name evidence="8" type="ORF">ANCCEY_14180</name>
</gene>
<protein>
    <submittedName>
        <fullName evidence="8">Ligand-binding protein, receptor family</fullName>
    </submittedName>
</protein>
<keyword evidence="5" id="KW-0325">Glycoprotein</keyword>
<comment type="subcellular location">
    <subcellularLocation>
        <location evidence="1">Membrane</location>
    </subcellularLocation>
</comment>
<dbReference type="Pfam" id="PF01094">
    <property type="entry name" value="ANF_receptor"/>
    <property type="match status" value="1"/>
</dbReference>
<keyword evidence="4" id="KW-0472">Membrane</keyword>
<keyword evidence="9" id="KW-1185">Reference proteome</keyword>
<keyword evidence="3" id="KW-1133">Transmembrane helix</keyword>
<sequence>MFSILALATHILANVTEAAKMVDGSDLAPSNKVRQIRIAGDLMLGETFSNPSDGSDPRTRSINKKKNVVAVVGASYSSVTVQIANLLRLFRIVQVSPASTNADLSDKSRFEYFARTVPSDDYQAMAMVEIAVRFKWTYVSLVYSADEYGELGADAFKKEARKKGICIAIEERIQNKKESFVESIDNLYLLSLHPGSEKFERNKWLRELWISKYKCSFDLPPESTENR</sequence>
<organism evidence="8 9">
    <name type="scientific">Ancylostoma ceylanicum</name>
    <dbReference type="NCBI Taxonomy" id="53326"/>
    <lineage>
        <taxon>Eukaryota</taxon>
        <taxon>Metazoa</taxon>
        <taxon>Ecdysozoa</taxon>
        <taxon>Nematoda</taxon>
        <taxon>Chromadorea</taxon>
        <taxon>Rhabditida</taxon>
        <taxon>Rhabditina</taxon>
        <taxon>Rhabditomorpha</taxon>
        <taxon>Strongyloidea</taxon>
        <taxon>Ancylostomatidae</taxon>
        <taxon>Ancylostomatinae</taxon>
        <taxon>Ancylostoma</taxon>
    </lineage>
</organism>
<proteinExistence type="predicted"/>
<name>A0A0D6L5Z3_9BILA</name>
<dbReference type="GO" id="GO:0016020">
    <property type="term" value="C:membrane"/>
    <property type="evidence" value="ECO:0007669"/>
    <property type="project" value="UniProtKB-SubCell"/>
</dbReference>
<keyword evidence="8" id="KW-0675">Receptor</keyword>
<evidence type="ECO:0000256" key="3">
    <source>
        <dbReference type="ARBA" id="ARBA00022989"/>
    </source>
</evidence>
<evidence type="ECO:0000256" key="6">
    <source>
        <dbReference type="SAM" id="SignalP"/>
    </source>
</evidence>
<reference evidence="8 9" key="1">
    <citation type="submission" date="2013-05" db="EMBL/GenBank/DDBJ databases">
        <title>Draft genome of the parasitic nematode Anyclostoma ceylanicum.</title>
        <authorList>
            <person name="Mitreva M."/>
        </authorList>
    </citation>
    <scope>NUCLEOTIDE SEQUENCE [LARGE SCALE GENOMIC DNA]</scope>
</reference>